<sequence length="203" mass="22510">MDLDPQPGVGFADAVRAAPVLKGILEEAGLTPYVKTSGNRGLHVYAPIEPVRDFIDVRHAVIAAARELERRMPGEVTTAWWKEERGERVFVDFNQTARDRTIAGAYSPRARPGAVVSTPITWDELDGVDPTAFTVRSVPDRLRAHGDPWRGMAEHRGTLDVLLGWWERDLAAGIGELPYPPEYPKMPGEPPRVQPSRARKSAE</sequence>
<evidence type="ECO:0000256" key="1">
    <source>
        <dbReference type="SAM" id="MobiDB-lite"/>
    </source>
</evidence>
<dbReference type="Gene3D" id="3.90.920.10">
    <property type="entry name" value="DNA primase, PRIM domain"/>
    <property type="match status" value="1"/>
</dbReference>
<evidence type="ECO:0000313" key="4">
    <source>
        <dbReference type="Proteomes" id="UP001157034"/>
    </source>
</evidence>
<reference evidence="4" key="1">
    <citation type="journal article" date="2019" name="Int. J. Syst. Evol. Microbiol.">
        <title>The Global Catalogue of Microorganisms (GCM) 10K type strain sequencing project: providing services to taxonomists for standard genome sequencing and annotation.</title>
        <authorList>
            <consortium name="The Broad Institute Genomics Platform"/>
            <consortium name="The Broad Institute Genome Sequencing Center for Infectious Disease"/>
            <person name="Wu L."/>
            <person name="Ma J."/>
        </authorList>
    </citation>
    <scope>NUCLEOTIDE SEQUENCE [LARGE SCALE GENOMIC DNA]</scope>
    <source>
        <strain evidence="4">NBRC 108894</strain>
    </source>
</reference>
<dbReference type="Proteomes" id="UP001157034">
    <property type="component" value="Unassembled WGS sequence"/>
</dbReference>
<feature type="compositionally biased region" description="Pro residues" evidence="1">
    <location>
        <begin position="178"/>
        <end position="193"/>
    </location>
</feature>
<feature type="region of interest" description="Disordered" evidence="1">
    <location>
        <begin position="178"/>
        <end position="203"/>
    </location>
</feature>
<feature type="domain" description="DNA ligase D polymerase" evidence="2">
    <location>
        <begin position="1"/>
        <end position="149"/>
    </location>
</feature>
<dbReference type="InterPro" id="IPR014145">
    <property type="entry name" value="LigD_pol_dom"/>
</dbReference>
<gene>
    <name evidence="3" type="ORF">GCM10025881_25120</name>
</gene>
<dbReference type="PANTHER" id="PTHR42705:SF3">
    <property type="entry name" value="ATP-DEPENDENT DNA LIGASE"/>
    <property type="match status" value="1"/>
</dbReference>
<name>A0ABQ6K823_9MICO</name>
<dbReference type="InterPro" id="IPR052171">
    <property type="entry name" value="NHEJ_LigD"/>
</dbReference>
<dbReference type="PANTHER" id="PTHR42705">
    <property type="entry name" value="BIFUNCTIONAL NON-HOMOLOGOUS END JOINING PROTEIN LIGD"/>
    <property type="match status" value="1"/>
</dbReference>
<organism evidence="3 4">
    <name type="scientific">Pseudolysinimonas kribbensis</name>
    <dbReference type="NCBI Taxonomy" id="433641"/>
    <lineage>
        <taxon>Bacteria</taxon>
        <taxon>Bacillati</taxon>
        <taxon>Actinomycetota</taxon>
        <taxon>Actinomycetes</taxon>
        <taxon>Micrococcales</taxon>
        <taxon>Microbacteriaceae</taxon>
        <taxon>Pseudolysinimonas</taxon>
    </lineage>
</organism>
<keyword evidence="4" id="KW-1185">Reference proteome</keyword>
<accession>A0ABQ6K823</accession>
<dbReference type="Pfam" id="PF21686">
    <property type="entry name" value="LigD_Prim-Pol"/>
    <property type="match status" value="1"/>
</dbReference>
<protein>
    <recommendedName>
        <fullName evidence="2">DNA ligase D polymerase domain-containing protein</fullName>
    </recommendedName>
</protein>
<evidence type="ECO:0000259" key="2">
    <source>
        <dbReference type="Pfam" id="PF21686"/>
    </source>
</evidence>
<proteinExistence type="predicted"/>
<comment type="caution">
    <text evidence="3">The sequence shown here is derived from an EMBL/GenBank/DDBJ whole genome shotgun (WGS) entry which is preliminary data.</text>
</comment>
<evidence type="ECO:0000313" key="3">
    <source>
        <dbReference type="EMBL" id="GMA95688.1"/>
    </source>
</evidence>
<dbReference type="EMBL" id="BSVB01000001">
    <property type="protein sequence ID" value="GMA95688.1"/>
    <property type="molecule type" value="Genomic_DNA"/>
</dbReference>